<feature type="compositionally biased region" description="Polar residues" evidence="1">
    <location>
        <begin position="62"/>
        <end position="71"/>
    </location>
</feature>
<dbReference type="EMBL" id="BPQB01000038">
    <property type="protein sequence ID" value="GJE94206.1"/>
    <property type="molecule type" value="Genomic_DNA"/>
</dbReference>
<organism evidence="2 3">
    <name type="scientific">Phanerochaete sordida</name>
    <dbReference type="NCBI Taxonomy" id="48140"/>
    <lineage>
        <taxon>Eukaryota</taxon>
        <taxon>Fungi</taxon>
        <taxon>Dikarya</taxon>
        <taxon>Basidiomycota</taxon>
        <taxon>Agaricomycotina</taxon>
        <taxon>Agaricomycetes</taxon>
        <taxon>Polyporales</taxon>
        <taxon>Phanerochaetaceae</taxon>
        <taxon>Phanerochaete</taxon>
    </lineage>
</organism>
<evidence type="ECO:0000256" key="1">
    <source>
        <dbReference type="SAM" id="MobiDB-lite"/>
    </source>
</evidence>
<comment type="caution">
    <text evidence="2">The sequence shown here is derived from an EMBL/GenBank/DDBJ whole genome shotgun (WGS) entry which is preliminary data.</text>
</comment>
<evidence type="ECO:0000313" key="3">
    <source>
        <dbReference type="Proteomes" id="UP000703269"/>
    </source>
</evidence>
<feature type="compositionally biased region" description="Basic and acidic residues" evidence="1">
    <location>
        <begin position="79"/>
        <end position="90"/>
    </location>
</feature>
<name>A0A9P3GFX3_9APHY</name>
<accession>A0A9P3GFX3</accession>
<sequence>MRYVSYGGLVPGNARAVGLCPLLRCLYALLRGVEPSTFALTTRLPSICVRAQIPFAAYFQRTPPSRGSQRMPSPITDEPALKEDMKKSRLLDPLTGLGTYPTLPRQPERDIS</sequence>
<gene>
    <name evidence="2" type="ORF">PsYK624_103740</name>
</gene>
<reference evidence="2 3" key="1">
    <citation type="submission" date="2021-08" db="EMBL/GenBank/DDBJ databases">
        <title>Draft Genome Sequence of Phanerochaete sordida strain YK-624.</title>
        <authorList>
            <person name="Mori T."/>
            <person name="Dohra H."/>
            <person name="Suzuki T."/>
            <person name="Kawagishi H."/>
            <person name="Hirai H."/>
        </authorList>
    </citation>
    <scope>NUCLEOTIDE SEQUENCE [LARGE SCALE GENOMIC DNA]</scope>
    <source>
        <strain evidence="2 3">YK-624</strain>
    </source>
</reference>
<keyword evidence="3" id="KW-1185">Reference proteome</keyword>
<proteinExistence type="predicted"/>
<protein>
    <submittedName>
        <fullName evidence="2">Uncharacterized protein</fullName>
    </submittedName>
</protein>
<evidence type="ECO:0000313" key="2">
    <source>
        <dbReference type="EMBL" id="GJE94206.1"/>
    </source>
</evidence>
<feature type="region of interest" description="Disordered" evidence="1">
    <location>
        <begin position="62"/>
        <end position="112"/>
    </location>
</feature>
<dbReference type="Proteomes" id="UP000703269">
    <property type="component" value="Unassembled WGS sequence"/>
</dbReference>
<dbReference type="AlphaFoldDB" id="A0A9P3GFX3"/>